<comment type="caution">
    <text evidence="1">The sequence shown here is derived from an EMBL/GenBank/DDBJ whole genome shotgun (WGS) entry which is preliminary data.</text>
</comment>
<dbReference type="Proteomes" id="UP000612585">
    <property type="component" value="Unassembled WGS sequence"/>
</dbReference>
<keyword evidence="2" id="KW-1185">Reference proteome</keyword>
<organism evidence="1 2">
    <name type="scientific">Virgisporangium aurantiacum</name>
    <dbReference type="NCBI Taxonomy" id="175570"/>
    <lineage>
        <taxon>Bacteria</taxon>
        <taxon>Bacillati</taxon>
        <taxon>Actinomycetota</taxon>
        <taxon>Actinomycetes</taxon>
        <taxon>Micromonosporales</taxon>
        <taxon>Micromonosporaceae</taxon>
        <taxon>Virgisporangium</taxon>
    </lineage>
</organism>
<gene>
    <name evidence="1" type="ORF">Vau01_065260</name>
</gene>
<proteinExistence type="predicted"/>
<reference evidence="1" key="1">
    <citation type="submission" date="2021-01" db="EMBL/GenBank/DDBJ databases">
        <title>Whole genome shotgun sequence of Virgisporangium aurantiacum NBRC 16421.</title>
        <authorList>
            <person name="Komaki H."/>
            <person name="Tamura T."/>
        </authorList>
    </citation>
    <scope>NUCLEOTIDE SEQUENCE</scope>
    <source>
        <strain evidence="1">NBRC 16421</strain>
    </source>
</reference>
<evidence type="ECO:0000313" key="1">
    <source>
        <dbReference type="EMBL" id="GIJ59010.1"/>
    </source>
</evidence>
<protein>
    <submittedName>
        <fullName evidence="1">Uncharacterized protein</fullName>
    </submittedName>
</protein>
<dbReference type="EMBL" id="BOPG01000044">
    <property type="protein sequence ID" value="GIJ59010.1"/>
    <property type="molecule type" value="Genomic_DNA"/>
</dbReference>
<dbReference type="AlphaFoldDB" id="A0A8J3ZC62"/>
<sequence>MQRHKPLSKPGAERRDVLIVAVMADGSHTTMTLEAPVDGGLIAGLRSFAGDHGGAKAVIEYVGRRGCRIVLVGGDGAWGDQFAPATDVAREACARAGVVVENEWERELMDNMRPSNDLWRSMARRAYAR</sequence>
<evidence type="ECO:0000313" key="2">
    <source>
        <dbReference type="Proteomes" id="UP000612585"/>
    </source>
</evidence>
<accession>A0A8J3ZC62</accession>
<name>A0A8J3ZC62_9ACTN</name>